<gene>
    <name evidence="3" type="ORF">KUF71_017845</name>
</gene>
<dbReference type="Pfam" id="PF13905">
    <property type="entry name" value="Thioredoxin_8"/>
    <property type="match status" value="1"/>
</dbReference>
<comment type="caution">
    <text evidence="3">The sequence shown here is derived from an EMBL/GenBank/DDBJ whole genome shotgun (WGS) entry which is preliminary data.</text>
</comment>
<dbReference type="GO" id="GO:0031397">
    <property type="term" value="P:negative regulation of protein ubiquitination"/>
    <property type="evidence" value="ECO:0007669"/>
    <property type="project" value="TreeGrafter"/>
</dbReference>
<dbReference type="AlphaFoldDB" id="A0AAE1I4G6"/>
<dbReference type="PANTHER" id="PTHR46472:SF1">
    <property type="entry name" value="NUCLEOREDOXIN"/>
    <property type="match status" value="1"/>
</dbReference>
<proteinExistence type="predicted"/>
<accession>A0AAE1I4G6</accession>
<dbReference type="Gene3D" id="3.40.30.10">
    <property type="entry name" value="Glutaredoxin"/>
    <property type="match status" value="1"/>
</dbReference>
<protein>
    <submittedName>
        <fullName evidence="3">Nucleoredoxin</fullName>
    </submittedName>
</protein>
<dbReference type="InterPro" id="IPR012336">
    <property type="entry name" value="Thioredoxin-like_fold"/>
</dbReference>
<reference evidence="3" key="2">
    <citation type="journal article" date="2023" name="BMC Genomics">
        <title>Pest status, molecular evolution, and epigenetic factors derived from the genome assembly of Frankliniella fusca, a thysanopteran phytovirus vector.</title>
        <authorList>
            <person name="Catto M.A."/>
            <person name="Labadie P.E."/>
            <person name="Jacobson A.L."/>
            <person name="Kennedy G.G."/>
            <person name="Srinivasan R."/>
            <person name="Hunt B.G."/>
        </authorList>
    </citation>
    <scope>NUCLEOTIDE SEQUENCE</scope>
    <source>
        <strain evidence="3">PL_HMW_Pooled</strain>
    </source>
</reference>
<dbReference type="GO" id="GO:0030178">
    <property type="term" value="P:negative regulation of Wnt signaling pathway"/>
    <property type="evidence" value="ECO:0007669"/>
    <property type="project" value="TreeGrafter"/>
</dbReference>
<evidence type="ECO:0000313" key="4">
    <source>
        <dbReference type="Proteomes" id="UP001219518"/>
    </source>
</evidence>
<dbReference type="GO" id="GO:0005634">
    <property type="term" value="C:nucleus"/>
    <property type="evidence" value="ECO:0007669"/>
    <property type="project" value="TreeGrafter"/>
</dbReference>
<keyword evidence="4" id="KW-1185">Reference proteome</keyword>
<dbReference type="PANTHER" id="PTHR46472">
    <property type="entry name" value="NUCLEOREDOXIN"/>
    <property type="match status" value="1"/>
</dbReference>
<evidence type="ECO:0000313" key="3">
    <source>
        <dbReference type="EMBL" id="KAK3933257.1"/>
    </source>
</evidence>
<dbReference type="SUPFAM" id="SSF52833">
    <property type="entry name" value="Thioredoxin-like"/>
    <property type="match status" value="1"/>
</dbReference>
<organism evidence="3 4">
    <name type="scientific">Frankliniella fusca</name>
    <dbReference type="NCBI Taxonomy" id="407009"/>
    <lineage>
        <taxon>Eukaryota</taxon>
        <taxon>Metazoa</taxon>
        <taxon>Ecdysozoa</taxon>
        <taxon>Arthropoda</taxon>
        <taxon>Hexapoda</taxon>
        <taxon>Insecta</taxon>
        <taxon>Pterygota</taxon>
        <taxon>Neoptera</taxon>
        <taxon>Paraneoptera</taxon>
        <taxon>Thysanoptera</taxon>
        <taxon>Terebrantia</taxon>
        <taxon>Thripoidea</taxon>
        <taxon>Thripidae</taxon>
        <taxon>Frankliniella</taxon>
    </lineage>
</organism>
<name>A0AAE1I4G6_9NEOP</name>
<feature type="domain" description="Thioredoxin-like fold" evidence="2">
    <location>
        <begin position="158"/>
        <end position="201"/>
    </location>
</feature>
<feature type="region of interest" description="Disordered" evidence="1">
    <location>
        <begin position="125"/>
        <end position="145"/>
    </location>
</feature>
<dbReference type="EMBL" id="JAHWGI010001444">
    <property type="protein sequence ID" value="KAK3933257.1"/>
    <property type="molecule type" value="Genomic_DNA"/>
</dbReference>
<sequence>MENFCGSKPPEGGCGSRQAQGFYPLWQPTASVFHGNRRFADCDPIAQFDRFDPRTTIGLPLERRLCGRYRVRADVALSRLLLVDARSGRLVSRCGRERLLADPKGLAFPWPARPLAQVLASAALQQGPGQDGPGRGRALLDELGSAAGPGHGPGHTAVLGVYFSAHWCPPCKAFTPQLVNTYNAVRERGHSFEVIFVSSDR</sequence>
<dbReference type="Proteomes" id="UP001219518">
    <property type="component" value="Unassembled WGS sequence"/>
</dbReference>
<reference evidence="3" key="1">
    <citation type="submission" date="2021-07" db="EMBL/GenBank/DDBJ databases">
        <authorList>
            <person name="Catto M.A."/>
            <person name="Jacobson A."/>
            <person name="Kennedy G."/>
            <person name="Labadie P."/>
            <person name="Hunt B.G."/>
            <person name="Srinivasan R."/>
        </authorList>
    </citation>
    <scope>NUCLEOTIDE SEQUENCE</scope>
    <source>
        <strain evidence="3">PL_HMW_Pooled</strain>
        <tissue evidence="3">Head</tissue>
    </source>
</reference>
<evidence type="ECO:0000256" key="1">
    <source>
        <dbReference type="SAM" id="MobiDB-lite"/>
    </source>
</evidence>
<dbReference type="GO" id="GO:0004791">
    <property type="term" value="F:thioredoxin-disulfide reductase (NADPH) activity"/>
    <property type="evidence" value="ECO:0007669"/>
    <property type="project" value="TreeGrafter"/>
</dbReference>
<evidence type="ECO:0000259" key="2">
    <source>
        <dbReference type="Pfam" id="PF13905"/>
    </source>
</evidence>
<dbReference type="InterPro" id="IPR036249">
    <property type="entry name" value="Thioredoxin-like_sf"/>
</dbReference>